<dbReference type="Gene3D" id="2.40.30.10">
    <property type="entry name" value="Translation factors"/>
    <property type="match status" value="1"/>
</dbReference>
<dbReference type="AlphaFoldDB" id="A0AAD5TLG3"/>
<dbReference type="EMBL" id="JADGJQ010000017">
    <property type="protein sequence ID" value="KAJ3180223.1"/>
    <property type="molecule type" value="Genomic_DNA"/>
</dbReference>
<dbReference type="Gene3D" id="3.40.50.80">
    <property type="entry name" value="Nucleotide-binding domain of ferredoxin-NADP reductase (FNR) module"/>
    <property type="match status" value="1"/>
</dbReference>
<evidence type="ECO:0000313" key="3">
    <source>
        <dbReference type="EMBL" id="KAJ3180223.1"/>
    </source>
</evidence>
<keyword evidence="4" id="KW-1185">Reference proteome</keyword>
<name>A0AAD5TLG3_9FUNG</name>
<dbReference type="InterPro" id="IPR012349">
    <property type="entry name" value="Split_barrel_FMN-bd"/>
</dbReference>
<evidence type="ECO:0000256" key="1">
    <source>
        <dbReference type="SAM" id="MobiDB-lite"/>
    </source>
</evidence>
<dbReference type="InterPro" id="IPR017938">
    <property type="entry name" value="Riboflavin_synthase-like_b-brl"/>
</dbReference>
<dbReference type="GO" id="GO:0016491">
    <property type="term" value="F:oxidoreductase activity"/>
    <property type="evidence" value="ECO:0007669"/>
    <property type="project" value="InterPro"/>
</dbReference>
<feature type="domain" description="FAD-binding FR-type" evidence="2">
    <location>
        <begin position="343"/>
        <end position="468"/>
    </location>
</feature>
<feature type="compositionally biased region" description="Basic and acidic residues" evidence="1">
    <location>
        <begin position="1"/>
        <end position="17"/>
    </location>
</feature>
<dbReference type="SUPFAM" id="SSF52343">
    <property type="entry name" value="Ferredoxin reductase-like, C-terminal NADP-linked domain"/>
    <property type="match status" value="1"/>
</dbReference>
<dbReference type="Gene3D" id="2.30.110.10">
    <property type="entry name" value="Electron Transport, Fmn-binding Protein, Chain A"/>
    <property type="match status" value="1"/>
</dbReference>
<gene>
    <name evidence="3" type="ORF">HDU87_002100</name>
</gene>
<feature type="region of interest" description="Disordered" evidence="1">
    <location>
        <begin position="1"/>
        <end position="21"/>
    </location>
</feature>
<dbReference type="PANTHER" id="PTHR42815:SF2">
    <property type="entry name" value="FAD-BINDING, PUTATIVE (AFU_ORTHOLOGUE AFUA_6G07600)-RELATED"/>
    <property type="match status" value="1"/>
</dbReference>
<dbReference type="Proteomes" id="UP001212152">
    <property type="component" value="Unassembled WGS sequence"/>
</dbReference>
<evidence type="ECO:0000259" key="2">
    <source>
        <dbReference type="PROSITE" id="PS51384"/>
    </source>
</evidence>
<dbReference type="SUPFAM" id="SSF50475">
    <property type="entry name" value="FMN-binding split barrel"/>
    <property type="match status" value="1"/>
</dbReference>
<dbReference type="PROSITE" id="PS51384">
    <property type="entry name" value="FAD_FR"/>
    <property type="match status" value="1"/>
</dbReference>
<comment type="caution">
    <text evidence="3">The sequence shown here is derived from an EMBL/GenBank/DDBJ whole genome shotgun (WGS) entry which is preliminary data.</text>
</comment>
<proteinExistence type="predicted"/>
<accession>A0AAD5TLG3</accession>
<organism evidence="3 4">
    <name type="scientific">Geranomyces variabilis</name>
    <dbReference type="NCBI Taxonomy" id="109894"/>
    <lineage>
        <taxon>Eukaryota</taxon>
        <taxon>Fungi</taxon>
        <taxon>Fungi incertae sedis</taxon>
        <taxon>Chytridiomycota</taxon>
        <taxon>Chytridiomycota incertae sedis</taxon>
        <taxon>Chytridiomycetes</taxon>
        <taxon>Spizellomycetales</taxon>
        <taxon>Powellomycetaceae</taxon>
        <taxon>Geranomyces</taxon>
    </lineage>
</organism>
<sequence>MEHYWKTHQQHDGERFVQQRRHAPSDVSRVLERIISDDMPAYHASFFEGLKYVAIAAVDENGRPWATLLAAPTISVSPPGLLDVRVSLPPHDPFARCVLAAGVSSQHPQRFALLGVDFTNRRRNKAAGVVMAVAGDPSDLRLTLQANENLGNCPKYITVRSLETRQRTPKPILDGTTADLSPECLAVIAQASTIWLATCHDDAKHAERSDVGLNHRGGPPGFVRAYRDDIDGAWYLVLPDYSGNRFYQSLGNVQTDRRAGMLFVDFHTGDVCQVTGDAENIYDDEAAAIMPRVSLLTRIKVTSVVLIQGGVNLAQTSPDKMSPYNPPLRLLAREGATETATAISAASATLVAVRRRTRNVAEFTFELDGLVTDNTRPGAYIVLAFANILGLPAYSHMNDGDPQSLNDDLVRTWTISSFGPGKRVVSITVKLVPSGAVSPFLHALARQTPPLPRVTLPCLGVACDFSCIDSAGRVPPRMLWVAGGVGLTPFLAFQQGIAARNLKSDIVLLYACRDEDAALLEDFTQIDSESLIIFGKTAPARGQHVQRRMQAADVTAFADRPAFLCGPAQLTTLVTTWLEDAGCPAVHQEKFTF</sequence>
<reference evidence="3" key="1">
    <citation type="submission" date="2020-05" db="EMBL/GenBank/DDBJ databases">
        <title>Phylogenomic resolution of chytrid fungi.</title>
        <authorList>
            <person name="Stajich J.E."/>
            <person name="Amses K."/>
            <person name="Simmons R."/>
            <person name="Seto K."/>
            <person name="Myers J."/>
            <person name="Bonds A."/>
            <person name="Quandt C.A."/>
            <person name="Barry K."/>
            <person name="Liu P."/>
            <person name="Grigoriev I."/>
            <person name="Longcore J.E."/>
            <person name="James T.Y."/>
        </authorList>
    </citation>
    <scope>NUCLEOTIDE SEQUENCE</scope>
    <source>
        <strain evidence="3">JEL0379</strain>
    </source>
</reference>
<dbReference type="InterPro" id="IPR017927">
    <property type="entry name" value="FAD-bd_FR_type"/>
</dbReference>
<dbReference type="PANTHER" id="PTHR42815">
    <property type="entry name" value="FAD-BINDING, PUTATIVE (AFU_ORTHOLOGUE AFUA_6G07600)-RELATED"/>
    <property type="match status" value="1"/>
</dbReference>
<evidence type="ECO:0000313" key="4">
    <source>
        <dbReference type="Proteomes" id="UP001212152"/>
    </source>
</evidence>
<dbReference type="SUPFAM" id="SSF63380">
    <property type="entry name" value="Riboflavin synthase domain-like"/>
    <property type="match status" value="1"/>
</dbReference>
<protein>
    <recommendedName>
        <fullName evidence="2">FAD-binding FR-type domain-containing protein</fullName>
    </recommendedName>
</protein>
<dbReference type="InterPro" id="IPR039261">
    <property type="entry name" value="FNR_nucleotide-bd"/>
</dbReference>